<name>A0A412IT14_9FIRM</name>
<feature type="binding site" evidence="8">
    <location>
        <position position="200"/>
    </location>
    <ligand>
        <name>substrate</name>
    </ligand>
</feature>
<feature type="active site" evidence="9">
    <location>
        <position position="71"/>
    </location>
</feature>
<gene>
    <name evidence="8" type="primary">dapF</name>
    <name evidence="10" type="ORF">DWX94_05030</name>
</gene>
<keyword evidence="8" id="KW-0963">Cytoplasm</keyword>
<evidence type="ECO:0000256" key="4">
    <source>
        <dbReference type="ARBA" id="ARBA00022605"/>
    </source>
</evidence>
<dbReference type="NCBIfam" id="TIGR00652">
    <property type="entry name" value="DapF"/>
    <property type="match status" value="1"/>
</dbReference>
<keyword evidence="6 8" id="KW-0413">Isomerase</keyword>
<evidence type="ECO:0000256" key="1">
    <source>
        <dbReference type="ARBA" id="ARBA00005196"/>
    </source>
</evidence>
<comment type="caution">
    <text evidence="10">The sequence shown here is derived from an EMBL/GenBank/DDBJ whole genome shotgun (WGS) entry which is preliminary data.</text>
</comment>
<dbReference type="GO" id="GO:0008837">
    <property type="term" value="F:diaminopimelate epimerase activity"/>
    <property type="evidence" value="ECO:0007669"/>
    <property type="project" value="UniProtKB-UniRule"/>
</dbReference>
<evidence type="ECO:0000256" key="8">
    <source>
        <dbReference type="HAMAP-Rule" id="MF_00197"/>
    </source>
</evidence>
<proteinExistence type="inferred from homology"/>
<dbReference type="GO" id="GO:0009089">
    <property type="term" value="P:lysine biosynthetic process via diaminopimelate"/>
    <property type="evidence" value="ECO:0007669"/>
    <property type="project" value="UniProtKB-UniRule"/>
</dbReference>
<dbReference type="SUPFAM" id="SSF54506">
    <property type="entry name" value="Diaminopimelate epimerase-like"/>
    <property type="match status" value="2"/>
</dbReference>
<organism evidence="10 11">
    <name type="scientific">Coprococcus eutactus</name>
    <dbReference type="NCBI Taxonomy" id="33043"/>
    <lineage>
        <taxon>Bacteria</taxon>
        <taxon>Bacillati</taxon>
        <taxon>Bacillota</taxon>
        <taxon>Clostridia</taxon>
        <taxon>Lachnospirales</taxon>
        <taxon>Lachnospiraceae</taxon>
        <taxon>Coprococcus</taxon>
    </lineage>
</organism>
<feature type="site" description="Could be important to modulate the pK values of the two catalytic cysteine residues" evidence="8">
    <location>
        <position position="163"/>
    </location>
</feature>
<feature type="active site" description="Proton acceptor" evidence="8">
    <location>
        <position position="227"/>
    </location>
</feature>
<dbReference type="GO" id="GO:0005829">
    <property type="term" value="C:cytosol"/>
    <property type="evidence" value="ECO:0007669"/>
    <property type="project" value="TreeGrafter"/>
</dbReference>
<evidence type="ECO:0000256" key="2">
    <source>
        <dbReference type="ARBA" id="ARBA00010219"/>
    </source>
</evidence>
<comment type="catalytic activity">
    <reaction evidence="7 8">
        <text>(2S,6S)-2,6-diaminopimelate = meso-2,6-diaminopimelate</text>
        <dbReference type="Rhea" id="RHEA:15393"/>
        <dbReference type="ChEBI" id="CHEBI:57609"/>
        <dbReference type="ChEBI" id="CHEBI:57791"/>
        <dbReference type="EC" id="5.1.1.7"/>
    </reaction>
</comment>
<dbReference type="Proteomes" id="UP000283295">
    <property type="component" value="Unassembled WGS sequence"/>
</dbReference>
<feature type="binding site" evidence="8">
    <location>
        <begin position="228"/>
        <end position="229"/>
    </location>
    <ligand>
        <name>substrate</name>
    </ligand>
</feature>
<dbReference type="UniPathway" id="UPA00034">
    <property type="reaction ID" value="UER00025"/>
</dbReference>
<evidence type="ECO:0000256" key="6">
    <source>
        <dbReference type="ARBA" id="ARBA00023235"/>
    </source>
</evidence>
<dbReference type="PANTHER" id="PTHR31689">
    <property type="entry name" value="DIAMINOPIMELATE EPIMERASE, CHLOROPLASTIC"/>
    <property type="match status" value="1"/>
</dbReference>
<dbReference type="EC" id="5.1.1.7" evidence="3 8"/>
<comment type="function">
    <text evidence="8">Catalyzes the stereoinversion of LL-2,6-diaminopimelate (L,L-DAP) to meso-diaminopimelate (meso-DAP), a precursor of L-lysine and an essential component of the bacterial peptidoglycan.</text>
</comment>
<feature type="binding site" evidence="8">
    <location>
        <position position="161"/>
    </location>
    <ligand>
        <name>substrate</name>
    </ligand>
</feature>
<evidence type="ECO:0000256" key="5">
    <source>
        <dbReference type="ARBA" id="ARBA00023154"/>
    </source>
</evidence>
<dbReference type="OrthoDB" id="9805408at2"/>
<dbReference type="InterPro" id="IPR018510">
    <property type="entry name" value="DAP_epimerase_AS"/>
</dbReference>
<evidence type="ECO:0000313" key="10">
    <source>
        <dbReference type="EMBL" id="RGS43251.1"/>
    </source>
</evidence>
<evidence type="ECO:0000313" key="11">
    <source>
        <dbReference type="Proteomes" id="UP000283295"/>
    </source>
</evidence>
<feature type="binding site" evidence="8">
    <location>
        <position position="62"/>
    </location>
    <ligand>
        <name>substrate</name>
    </ligand>
</feature>
<keyword evidence="5 8" id="KW-0457">Lysine biosynthesis</keyword>
<comment type="subcellular location">
    <subcellularLocation>
        <location evidence="8">Cytoplasm</location>
    </subcellularLocation>
</comment>
<evidence type="ECO:0000256" key="9">
    <source>
        <dbReference type="PROSITE-ProRule" id="PRU10125"/>
    </source>
</evidence>
<reference evidence="10 11" key="1">
    <citation type="submission" date="2018-08" db="EMBL/GenBank/DDBJ databases">
        <title>A genome reference for cultivated species of the human gut microbiota.</title>
        <authorList>
            <person name="Zou Y."/>
            <person name="Xue W."/>
            <person name="Luo G."/>
        </authorList>
    </citation>
    <scope>NUCLEOTIDE SEQUENCE [LARGE SCALE GENOMIC DNA]</scope>
    <source>
        <strain evidence="10 11">AF22-21</strain>
    </source>
</reference>
<dbReference type="PROSITE" id="PS01326">
    <property type="entry name" value="DAP_EPIMERASE"/>
    <property type="match status" value="1"/>
</dbReference>
<evidence type="ECO:0000256" key="7">
    <source>
        <dbReference type="ARBA" id="ARBA00051712"/>
    </source>
</evidence>
<dbReference type="Gene3D" id="3.10.310.10">
    <property type="entry name" value="Diaminopimelate Epimerase, Chain A, domain 1"/>
    <property type="match status" value="2"/>
</dbReference>
<dbReference type="EMBL" id="QRVK01000008">
    <property type="protein sequence ID" value="RGS43251.1"/>
    <property type="molecule type" value="Genomic_DNA"/>
</dbReference>
<feature type="binding site" evidence="8">
    <location>
        <begin position="218"/>
        <end position="219"/>
    </location>
    <ligand>
        <name>substrate</name>
    </ligand>
</feature>
<sequence>MHFTKMEGLGNDYVYVNCFEEKVDDPQRLARLLSDRHRGVGSDGLILIGPSDKADFSMAVYNSDGSIAEMCGNGIRCVCKYVYDNHMTESRRISVETLAGIKYLRCISGDRRQSIVTVDMGAPEIGRDRMTVDAALTEKMLEEQIDVSGKMISFIRVSMGNPHAVVWLDGLDVACVTDGEKTMSIGALMEKHDAFPSGTNVEFVRVIDRDLIQIRVWERGSGETMACGTGACAAAAACMAKNYTNNVVTVQLGGGELHIEYDRNKKTINMTGPARKVFDGQVDIFS</sequence>
<dbReference type="HAMAP" id="MF_00197">
    <property type="entry name" value="DAP_epimerase"/>
    <property type="match status" value="1"/>
</dbReference>
<dbReference type="InterPro" id="IPR001653">
    <property type="entry name" value="DAP_epimerase_DapF"/>
</dbReference>
<comment type="pathway">
    <text evidence="1 8">Amino-acid biosynthesis; L-lysine biosynthesis via DAP pathway; DL-2,6-diaminopimelate from LL-2,6-diaminopimelate: step 1/1.</text>
</comment>
<comment type="subunit">
    <text evidence="8">Homodimer.</text>
</comment>
<comment type="caution">
    <text evidence="8">Lacks conserved residue(s) required for the propagation of feature annotation.</text>
</comment>
<evidence type="ECO:0000256" key="3">
    <source>
        <dbReference type="ARBA" id="ARBA00013080"/>
    </source>
</evidence>
<dbReference type="AlphaFoldDB" id="A0A412IT14"/>
<protein>
    <recommendedName>
        <fullName evidence="3 8">Diaminopimelate epimerase</fullName>
        <shortName evidence="8">DAP epimerase</shortName>
        <ecNumber evidence="3 8">5.1.1.7</ecNumber>
    </recommendedName>
    <alternativeName>
        <fullName evidence="8">PLP-independent amino acid racemase</fullName>
    </alternativeName>
</protein>
<keyword evidence="4 8" id="KW-0028">Amino-acid biosynthesis</keyword>
<feature type="site" description="Could be important to modulate the pK values of the two catalytic cysteine residues" evidence="8">
    <location>
        <position position="218"/>
    </location>
</feature>
<feature type="binding site" evidence="8">
    <location>
        <begin position="72"/>
        <end position="73"/>
    </location>
    <ligand>
        <name>substrate</name>
    </ligand>
</feature>
<comment type="similarity">
    <text evidence="2 8">Belongs to the diaminopimelate epimerase family.</text>
</comment>
<accession>A0A412IT14</accession>
<dbReference type="Pfam" id="PF01678">
    <property type="entry name" value="DAP_epimerase"/>
    <property type="match status" value="2"/>
</dbReference>
<dbReference type="PANTHER" id="PTHR31689:SF0">
    <property type="entry name" value="DIAMINOPIMELATE EPIMERASE"/>
    <property type="match status" value="1"/>
</dbReference>
<feature type="binding site" evidence="8">
    <location>
        <position position="11"/>
    </location>
    <ligand>
        <name>substrate</name>
    </ligand>
</feature>
<feature type="active site" description="Proton donor" evidence="8">
    <location>
        <position position="71"/>
    </location>
</feature>